<dbReference type="SMART" id="SM00182">
    <property type="entry name" value="CULLIN"/>
    <property type="match status" value="1"/>
</dbReference>
<dbReference type="PROSITE" id="PS50069">
    <property type="entry name" value="CULLIN_2"/>
    <property type="match status" value="1"/>
</dbReference>
<keyword evidence="2" id="KW-1017">Isopeptide bond</keyword>
<dbReference type="EMBL" id="KN833696">
    <property type="protein sequence ID" value="KIK27477.1"/>
    <property type="molecule type" value="Genomic_DNA"/>
</dbReference>
<dbReference type="InterPro" id="IPR045093">
    <property type="entry name" value="Cullin"/>
</dbReference>
<dbReference type="AlphaFoldDB" id="A0A0C9ZZ51"/>
<dbReference type="HOGENOM" id="CLU_004747_6_1_1"/>
<dbReference type="OrthoDB" id="27073at2759"/>
<evidence type="ECO:0000259" key="6">
    <source>
        <dbReference type="PROSITE" id="PS50069"/>
    </source>
</evidence>
<dbReference type="PANTHER" id="PTHR11932">
    <property type="entry name" value="CULLIN"/>
    <property type="match status" value="1"/>
</dbReference>
<dbReference type="InterPro" id="IPR016159">
    <property type="entry name" value="Cullin_repeat-like_dom_sf"/>
</dbReference>
<keyword evidence="8" id="KW-1185">Reference proteome</keyword>
<dbReference type="FunFam" id="1.10.10.10:FF:000014">
    <property type="entry name" value="Cullin 1"/>
    <property type="match status" value="1"/>
</dbReference>
<dbReference type="Pfam" id="PF10557">
    <property type="entry name" value="Cullin_Nedd8"/>
    <property type="match status" value="1"/>
</dbReference>
<gene>
    <name evidence="7" type="ORF">PISMIDRAFT_92898</name>
</gene>
<dbReference type="InterPro" id="IPR036390">
    <property type="entry name" value="WH_DNA-bd_sf"/>
</dbReference>
<name>A0A0C9ZZ51_9AGAM</name>
<dbReference type="SUPFAM" id="SSF74788">
    <property type="entry name" value="Cullin repeat-like"/>
    <property type="match status" value="1"/>
</dbReference>
<comment type="similarity">
    <text evidence="1 4 5">Belongs to the cullin family.</text>
</comment>
<dbReference type="SUPFAM" id="SSF46785">
    <property type="entry name" value="Winged helix' DNA-binding domain"/>
    <property type="match status" value="1"/>
</dbReference>
<reference evidence="7 8" key="1">
    <citation type="submission" date="2014-04" db="EMBL/GenBank/DDBJ databases">
        <authorList>
            <consortium name="DOE Joint Genome Institute"/>
            <person name="Kuo A."/>
            <person name="Kohler A."/>
            <person name="Costa M.D."/>
            <person name="Nagy L.G."/>
            <person name="Floudas D."/>
            <person name="Copeland A."/>
            <person name="Barry K.W."/>
            <person name="Cichocki N."/>
            <person name="Veneault-Fourrey C."/>
            <person name="LaButti K."/>
            <person name="Lindquist E.A."/>
            <person name="Lipzen A."/>
            <person name="Lundell T."/>
            <person name="Morin E."/>
            <person name="Murat C."/>
            <person name="Sun H."/>
            <person name="Tunlid A."/>
            <person name="Henrissat B."/>
            <person name="Grigoriev I.V."/>
            <person name="Hibbett D.S."/>
            <person name="Martin F."/>
            <person name="Nordberg H.P."/>
            <person name="Cantor M.N."/>
            <person name="Hua S.X."/>
        </authorList>
    </citation>
    <scope>NUCLEOTIDE SEQUENCE [LARGE SCALE GENOMIC DNA]</scope>
    <source>
        <strain evidence="7 8">441</strain>
    </source>
</reference>
<dbReference type="Gene3D" id="1.20.1310.10">
    <property type="entry name" value="Cullin Repeats"/>
    <property type="match status" value="4"/>
</dbReference>
<dbReference type="SMART" id="SM00884">
    <property type="entry name" value="Cullin_Nedd8"/>
    <property type="match status" value="1"/>
</dbReference>
<dbReference type="Gene3D" id="1.10.10.10">
    <property type="entry name" value="Winged helix-like DNA-binding domain superfamily/Winged helix DNA-binding domain"/>
    <property type="match status" value="2"/>
</dbReference>
<dbReference type="Proteomes" id="UP000054018">
    <property type="component" value="Unassembled WGS sequence"/>
</dbReference>
<dbReference type="InterPro" id="IPR036388">
    <property type="entry name" value="WH-like_DNA-bd_sf"/>
</dbReference>
<evidence type="ECO:0000313" key="7">
    <source>
        <dbReference type="EMBL" id="KIK27477.1"/>
    </source>
</evidence>
<evidence type="ECO:0000256" key="4">
    <source>
        <dbReference type="PROSITE-ProRule" id="PRU00330"/>
    </source>
</evidence>
<proteinExistence type="inferred from homology"/>
<dbReference type="STRING" id="765257.A0A0C9ZZ51"/>
<evidence type="ECO:0000256" key="3">
    <source>
        <dbReference type="ARBA" id="ARBA00022843"/>
    </source>
</evidence>
<dbReference type="InterPro" id="IPR059120">
    <property type="entry name" value="Cullin-like_AB"/>
</dbReference>
<evidence type="ECO:0000256" key="1">
    <source>
        <dbReference type="ARBA" id="ARBA00006019"/>
    </source>
</evidence>
<dbReference type="InterPro" id="IPR016158">
    <property type="entry name" value="Cullin_homology"/>
</dbReference>
<feature type="domain" description="Cullin family profile" evidence="6">
    <location>
        <begin position="445"/>
        <end position="674"/>
    </location>
</feature>
<evidence type="ECO:0000313" key="8">
    <source>
        <dbReference type="Proteomes" id="UP000054018"/>
    </source>
</evidence>
<dbReference type="InterPro" id="IPR001373">
    <property type="entry name" value="Cullin_N"/>
</dbReference>
<dbReference type="InterPro" id="IPR036317">
    <property type="entry name" value="Cullin_homology_sf"/>
</dbReference>
<dbReference type="SUPFAM" id="SSF75632">
    <property type="entry name" value="Cullin homology domain"/>
    <property type="match status" value="1"/>
</dbReference>
<dbReference type="GO" id="GO:0006511">
    <property type="term" value="P:ubiquitin-dependent protein catabolic process"/>
    <property type="evidence" value="ECO:0007669"/>
    <property type="project" value="InterPro"/>
</dbReference>
<sequence>MEELEITTKEDITKVEGCWPATLKIPPSNAHRPPIWASLEEGDRSRLAQIPSYDAHFSHMWEFLEEGFNQIMSEGVNHTHYVALYTVAFHFCRLSRFPFVFPDLWYASERPGAYVLYQNLLQYFNSWLKVLKEQSAAMQDQPLLQYYASEWARYTTGANMINRILTYLNCHGVQHWRDVGRTDMYPVYTLALARWKAVLFDDLQAKTGRLVGAVLGLVRCGCNGERIDYSVVKEIVGSFVSLGLDDADVKKALLDICKGHLEVPVALAVQKYREPSSEVIFTENNFSKFLKEVDERLQEEESRIDRYFDPATRIQLFGGWQVPAPSYLLKEFPKLHLHDKLEDLRRLYAISMRTHWELDQLRTQFGEHAKEAGMNVVSQLIGEGTGSADGLDLGKYVDALFEVHQKYSKIAAECLMGDVGFRTSLGKACREFVNCNDATGPSDTKPAELLANYADRLLRRKDKTADEGNLESSLHRLGVLFTCIEDKDIFREIYSIGLAKRLVYGFSVLDEAEMSVVSKMTEVCGVEYTSKMERMITAVNVSKDITDRFNRNMERDTGDLGVNFSIKIFGMNCWPLRLPSTGFVIPPEIFSTYERFSRHYQMRHSGRKLTWLWNYSKAEVTTSYLNRKYILMTSSYQMAVLLQYNKCDTLTLDELIAATAINKDILIKALVPLVKAQILVSQTTDQYDLNPNFKQTKTRVNLNQPTRVETRVASKEVLNTVSEERKHVIQAAIVRTMKAQKTMKNQALIEEVVLQLSQRFVPNVSDIKKAIDVLLEKDYIERTDGAADTFAYIV</sequence>
<accession>A0A0C9ZZ51</accession>
<evidence type="ECO:0000256" key="2">
    <source>
        <dbReference type="ARBA" id="ARBA00022499"/>
    </source>
</evidence>
<organism evidence="7 8">
    <name type="scientific">Pisolithus microcarpus 441</name>
    <dbReference type="NCBI Taxonomy" id="765257"/>
    <lineage>
        <taxon>Eukaryota</taxon>
        <taxon>Fungi</taxon>
        <taxon>Dikarya</taxon>
        <taxon>Basidiomycota</taxon>
        <taxon>Agaricomycotina</taxon>
        <taxon>Agaricomycetes</taxon>
        <taxon>Agaricomycetidae</taxon>
        <taxon>Boletales</taxon>
        <taxon>Sclerodermatineae</taxon>
        <taxon>Pisolithaceae</taxon>
        <taxon>Pisolithus</taxon>
    </lineage>
</organism>
<reference evidence="8" key="2">
    <citation type="submission" date="2015-01" db="EMBL/GenBank/DDBJ databases">
        <title>Evolutionary Origins and Diversification of the Mycorrhizal Mutualists.</title>
        <authorList>
            <consortium name="DOE Joint Genome Institute"/>
            <consortium name="Mycorrhizal Genomics Consortium"/>
            <person name="Kohler A."/>
            <person name="Kuo A."/>
            <person name="Nagy L.G."/>
            <person name="Floudas D."/>
            <person name="Copeland A."/>
            <person name="Barry K.W."/>
            <person name="Cichocki N."/>
            <person name="Veneault-Fourrey C."/>
            <person name="LaButti K."/>
            <person name="Lindquist E.A."/>
            <person name="Lipzen A."/>
            <person name="Lundell T."/>
            <person name="Morin E."/>
            <person name="Murat C."/>
            <person name="Riley R."/>
            <person name="Ohm R."/>
            <person name="Sun H."/>
            <person name="Tunlid A."/>
            <person name="Henrissat B."/>
            <person name="Grigoriev I.V."/>
            <person name="Hibbett D.S."/>
            <person name="Martin F."/>
        </authorList>
    </citation>
    <scope>NUCLEOTIDE SEQUENCE [LARGE SCALE GENOMIC DNA]</scope>
    <source>
        <strain evidence="8">441</strain>
    </source>
</reference>
<dbReference type="Pfam" id="PF26557">
    <property type="entry name" value="Cullin_AB"/>
    <property type="match status" value="1"/>
</dbReference>
<protein>
    <recommendedName>
        <fullName evidence="6">Cullin family profile domain-containing protein</fullName>
    </recommendedName>
</protein>
<keyword evidence="3" id="KW-0832">Ubl conjugation</keyword>
<dbReference type="Gene3D" id="4.10.1030.10">
    <property type="entry name" value="Ring Box Chain A, domain 5"/>
    <property type="match status" value="1"/>
</dbReference>
<dbReference type="InterPro" id="IPR019559">
    <property type="entry name" value="Cullin_neddylation_domain"/>
</dbReference>
<dbReference type="Pfam" id="PF00888">
    <property type="entry name" value="Cullin"/>
    <property type="match status" value="1"/>
</dbReference>
<evidence type="ECO:0000256" key="5">
    <source>
        <dbReference type="RuleBase" id="RU003829"/>
    </source>
</evidence>
<dbReference type="GO" id="GO:0031625">
    <property type="term" value="F:ubiquitin protein ligase binding"/>
    <property type="evidence" value="ECO:0007669"/>
    <property type="project" value="InterPro"/>
</dbReference>